<gene>
    <name evidence="7" type="ORF">JKP88DRAFT_254751</name>
</gene>
<dbReference type="Pfam" id="PF02156">
    <property type="entry name" value="Glyco_hydro_26"/>
    <property type="match status" value="1"/>
</dbReference>
<feature type="signal peptide" evidence="5">
    <location>
        <begin position="1"/>
        <end position="23"/>
    </location>
</feature>
<keyword evidence="2" id="KW-0378">Hydrolase</keyword>
<feature type="compositionally biased region" description="Low complexity" evidence="4">
    <location>
        <begin position="552"/>
        <end position="565"/>
    </location>
</feature>
<name>A0A836CHJ5_9STRA</name>
<keyword evidence="5" id="KW-0732">Signal</keyword>
<dbReference type="Proteomes" id="UP000664859">
    <property type="component" value="Unassembled WGS sequence"/>
</dbReference>
<protein>
    <recommendedName>
        <fullName evidence="6">GH26 domain-containing protein</fullName>
    </recommendedName>
</protein>
<accession>A0A836CHJ5</accession>
<feature type="domain" description="GH26" evidence="6">
    <location>
        <begin position="113"/>
        <end position="459"/>
    </location>
</feature>
<evidence type="ECO:0000313" key="8">
    <source>
        <dbReference type="Proteomes" id="UP000664859"/>
    </source>
</evidence>
<evidence type="ECO:0000256" key="4">
    <source>
        <dbReference type="SAM" id="MobiDB-lite"/>
    </source>
</evidence>
<feature type="region of interest" description="Disordered" evidence="4">
    <location>
        <begin position="20"/>
        <end position="59"/>
    </location>
</feature>
<dbReference type="GO" id="GO:0006080">
    <property type="term" value="P:substituted mannan metabolic process"/>
    <property type="evidence" value="ECO:0007669"/>
    <property type="project" value="InterPro"/>
</dbReference>
<organism evidence="7 8">
    <name type="scientific">Tribonema minus</name>
    <dbReference type="NCBI Taxonomy" id="303371"/>
    <lineage>
        <taxon>Eukaryota</taxon>
        <taxon>Sar</taxon>
        <taxon>Stramenopiles</taxon>
        <taxon>Ochrophyta</taxon>
        <taxon>PX clade</taxon>
        <taxon>Xanthophyceae</taxon>
        <taxon>Tribonematales</taxon>
        <taxon>Tribonemataceae</taxon>
        <taxon>Tribonema</taxon>
    </lineage>
</organism>
<evidence type="ECO:0000256" key="5">
    <source>
        <dbReference type="SAM" id="SignalP"/>
    </source>
</evidence>
<dbReference type="PROSITE" id="PS51764">
    <property type="entry name" value="GH26"/>
    <property type="match status" value="1"/>
</dbReference>
<dbReference type="PANTHER" id="PTHR40079">
    <property type="entry name" value="MANNAN ENDO-1,4-BETA-MANNOSIDASE E-RELATED"/>
    <property type="match status" value="1"/>
</dbReference>
<dbReference type="InterPro" id="IPR022790">
    <property type="entry name" value="GH26_dom"/>
</dbReference>
<keyword evidence="3" id="KW-0326">Glycosidase</keyword>
<proteinExistence type="inferred from homology"/>
<comment type="similarity">
    <text evidence="1">Belongs to the glycosyl hydrolase 26 family.</text>
</comment>
<sequence length="571" mass="60157">MAAVATFGAAAVIALSGLGAASSSSTDDHQRGLLVRPVNVPARTPAPVGTSSTDSYTTAASSSAAAPAVPAKPTPANPIVQPAPIKPVAIPARPLKPLPPAEVPNTSTTDYTTSSQATQAPTQAPPVKGLVKPKPRQPLTIGILDAMEPNAREAELGAEFQVVVKFQPVQQMRYPFLVKPYLDQGFQVVMVTEFLDPTLKTNLKEIGDGLYDAYLYEFVDELMNDGNREVWVRPMHEFNGDWYPWGTYMGGTNTIANFKRAWLHVHDVFTNKGANIKFQLAYNCENGQGSDTPFKAWWPGENYVDMVVCSGYNRAGSDPEHMVWQTFQEVYGPAYQQMADLPGRKPLGVGETSCTEFEDNDKHVVPPEQGRRPVGPQQPRRDPGVRRLPARVHPQGLPQNLPPLPPQVDVTGDGIINGDDAPPPPVAIDVNGDGVINQLDATQAPVNGATNPPAPAGVDLNGDGKIAGPAELPGDYNYDGVVDANDQLVAGMQGDFNGDGVIAGNAELPGDWNGDGVVDGNDVPPTAAPPAGGGGGVDLNGDGIIAGNAELPGDWNGDGVVDGNDVPPPAP</sequence>
<dbReference type="GO" id="GO:0016985">
    <property type="term" value="F:mannan endo-1,4-beta-mannosidase activity"/>
    <property type="evidence" value="ECO:0007669"/>
    <property type="project" value="InterPro"/>
</dbReference>
<feature type="region of interest" description="Disordered" evidence="4">
    <location>
        <begin position="351"/>
        <end position="406"/>
    </location>
</feature>
<dbReference type="InterPro" id="IPR017853">
    <property type="entry name" value="GH"/>
</dbReference>
<comment type="caution">
    <text evidence="7">The sequence shown here is derived from an EMBL/GenBank/DDBJ whole genome shotgun (WGS) entry which is preliminary data.</text>
</comment>
<keyword evidence="8" id="KW-1185">Reference proteome</keyword>
<evidence type="ECO:0000256" key="1">
    <source>
        <dbReference type="ARBA" id="ARBA00007754"/>
    </source>
</evidence>
<feature type="chain" id="PRO_5032456506" description="GH26 domain-containing protein" evidence="5">
    <location>
        <begin position="24"/>
        <end position="571"/>
    </location>
</feature>
<dbReference type="PANTHER" id="PTHR40079:SF4">
    <property type="entry name" value="GH26 DOMAIN-CONTAINING PROTEIN-RELATED"/>
    <property type="match status" value="1"/>
</dbReference>
<evidence type="ECO:0000256" key="2">
    <source>
        <dbReference type="ARBA" id="ARBA00022801"/>
    </source>
</evidence>
<dbReference type="EMBL" id="JAFCMP010000121">
    <property type="protein sequence ID" value="KAG5185799.1"/>
    <property type="molecule type" value="Genomic_DNA"/>
</dbReference>
<feature type="region of interest" description="Disordered" evidence="4">
    <location>
        <begin position="513"/>
        <end position="571"/>
    </location>
</feature>
<evidence type="ECO:0000313" key="7">
    <source>
        <dbReference type="EMBL" id="KAG5185799.1"/>
    </source>
</evidence>
<evidence type="ECO:0000256" key="3">
    <source>
        <dbReference type="ARBA" id="ARBA00023295"/>
    </source>
</evidence>
<dbReference type="Gene3D" id="3.20.20.80">
    <property type="entry name" value="Glycosidases"/>
    <property type="match status" value="1"/>
</dbReference>
<feature type="compositionally biased region" description="Low complexity" evidence="4">
    <location>
        <begin position="513"/>
        <end position="525"/>
    </location>
</feature>
<reference evidence="7" key="1">
    <citation type="submission" date="2021-02" db="EMBL/GenBank/DDBJ databases">
        <title>First Annotated Genome of the Yellow-green Alga Tribonema minus.</title>
        <authorList>
            <person name="Mahan K.M."/>
        </authorList>
    </citation>
    <scope>NUCLEOTIDE SEQUENCE</scope>
    <source>
        <strain evidence="7">UTEX B ZZ1240</strain>
    </source>
</reference>
<feature type="compositionally biased region" description="Low complexity" evidence="4">
    <location>
        <begin position="112"/>
        <end position="126"/>
    </location>
</feature>
<feature type="compositionally biased region" description="Low complexity" evidence="4">
    <location>
        <begin position="50"/>
        <end position="59"/>
    </location>
</feature>
<feature type="compositionally biased region" description="Basic and acidic residues" evidence="4">
    <location>
        <begin position="360"/>
        <end position="371"/>
    </location>
</feature>
<evidence type="ECO:0000259" key="6">
    <source>
        <dbReference type="PROSITE" id="PS51764"/>
    </source>
</evidence>
<dbReference type="InterPro" id="IPR000805">
    <property type="entry name" value="Glyco_hydro_26"/>
</dbReference>
<dbReference type="SUPFAM" id="SSF51445">
    <property type="entry name" value="(Trans)glycosidases"/>
    <property type="match status" value="1"/>
</dbReference>
<dbReference type="AlphaFoldDB" id="A0A836CHJ5"/>
<feature type="region of interest" description="Disordered" evidence="4">
    <location>
        <begin position="91"/>
        <end position="132"/>
    </location>
</feature>